<dbReference type="InterPro" id="IPR050363">
    <property type="entry name" value="MIP/Aquaporin"/>
</dbReference>
<feature type="transmembrane region" description="Helical" evidence="8">
    <location>
        <begin position="149"/>
        <end position="169"/>
    </location>
</feature>
<keyword evidence="4 7" id="KW-0812">Transmembrane</keyword>
<comment type="caution">
    <text evidence="9">The sequence shown here is derived from an EMBL/GenBank/DDBJ whole genome shotgun (WGS) entry which is preliminary data.</text>
</comment>
<feature type="transmembrane region" description="Helical" evidence="8">
    <location>
        <begin position="55"/>
        <end position="77"/>
    </location>
</feature>
<evidence type="ECO:0000256" key="6">
    <source>
        <dbReference type="ARBA" id="ARBA00023136"/>
    </source>
</evidence>
<dbReference type="SUPFAM" id="SSF81338">
    <property type="entry name" value="Aquaporin-like"/>
    <property type="match status" value="1"/>
</dbReference>
<dbReference type="PRINTS" id="PR02019">
    <property type="entry name" value="AQUAPORIN7"/>
</dbReference>
<evidence type="ECO:0000256" key="3">
    <source>
        <dbReference type="ARBA" id="ARBA00022448"/>
    </source>
</evidence>
<dbReference type="GO" id="GO:0005886">
    <property type="term" value="C:plasma membrane"/>
    <property type="evidence" value="ECO:0007669"/>
    <property type="project" value="TreeGrafter"/>
</dbReference>
<keyword evidence="6 8" id="KW-0472">Membrane</keyword>
<dbReference type="PANTHER" id="PTHR43829">
    <property type="entry name" value="AQUAPORIN OR AQUAGLYCEROPORIN RELATED"/>
    <property type="match status" value="1"/>
</dbReference>
<comment type="subcellular location">
    <subcellularLocation>
        <location evidence="1">Membrane</location>
        <topology evidence="1">Multi-pass membrane protein</topology>
    </subcellularLocation>
</comment>
<proteinExistence type="inferred from homology"/>
<dbReference type="AlphaFoldDB" id="A0A6G0WYF3"/>
<evidence type="ECO:0000256" key="2">
    <source>
        <dbReference type="ARBA" id="ARBA00006175"/>
    </source>
</evidence>
<reference evidence="9 10" key="1">
    <citation type="submission" date="2019-07" db="EMBL/GenBank/DDBJ databases">
        <title>Genomics analysis of Aphanomyces spp. identifies a new class of oomycete effector associated with host adaptation.</title>
        <authorList>
            <person name="Gaulin E."/>
        </authorList>
    </citation>
    <scope>NUCLEOTIDE SEQUENCE [LARGE SCALE GENOMIC DNA]</scope>
    <source>
        <strain evidence="9 10">ATCC 201684</strain>
    </source>
</reference>
<name>A0A6G0WYF3_9STRA</name>
<dbReference type="InterPro" id="IPR022357">
    <property type="entry name" value="MIP_CS"/>
</dbReference>
<dbReference type="VEuPathDB" id="FungiDB:AeMF1_004420"/>
<keyword evidence="5 8" id="KW-1133">Transmembrane helix</keyword>
<evidence type="ECO:0000256" key="4">
    <source>
        <dbReference type="ARBA" id="ARBA00022692"/>
    </source>
</evidence>
<dbReference type="CDD" id="cd00333">
    <property type="entry name" value="MIP"/>
    <property type="match status" value="1"/>
</dbReference>
<dbReference type="PANTHER" id="PTHR43829:SF9">
    <property type="entry name" value="AQUAPORIN-9"/>
    <property type="match status" value="1"/>
</dbReference>
<dbReference type="EMBL" id="VJMJ01000130">
    <property type="protein sequence ID" value="KAF0732582.1"/>
    <property type="molecule type" value="Genomic_DNA"/>
</dbReference>
<protein>
    <recommendedName>
        <fullName evidence="11">Aquaporin</fullName>
    </recommendedName>
</protein>
<feature type="transmembrane region" description="Helical" evidence="8">
    <location>
        <begin position="233"/>
        <end position="255"/>
    </location>
</feature>
<accession>A0A6G0WYF3</accession>
<evidence type="ECO:0000313" key="10">
    <source>
        <dbReference type="Proteomes" id="UP000481153"/>
    </source>
</evidence>
<dbReference type="Pfam" id="PF00230">
    <property type="entry name" value="MIP"/>
    <property type="match status" value="1"/>
</dbReference>
<comment type="similarity">
    <text evidence="2 7">Belongs to the MIP/aquaporin (TC 1.A.8) family.</text>
</comment>
<dbReference type="PRINTS" id="PR00783">
    <property type="entry name" value="MINTRINSICP"/>
</dbReference>
<keyword evidence="3 7" id="KW-0813">Transport</keyword>
<organism evidence="9 10">
    <name type="scientific">Aphanomyces euteiches</name>
    <dbReference type="NCBI Taxonomy" id="100861"/>
    <lineage>
        <taxon>Eukaryota</taxon>
        <taxon>Sar</taxon>
        <taxon>Stramenopiles</taxon>
        <taxon>Oomycota</taxon>
        <taxon>Saprolegniomycetes</taxon>
        <taxon>Saprolegniales</taxon>
        <taxon>Verrucalvaceae</taxon>
        <taxon>Aphanomyces</taxon>
    </lineage>
</organism>
<feature type="transmembrane region" description="Helical" evidence="8">
    <location>
        <begin position="98"/>
        <end position="122"/>
    </location>
</feature>
<keyword evidence="10" id="KW-1185">Reference proteome</keyword>
<evidence type="ECO:0000256" key="8">
    <source>
        <dbReference type="SAM" id="Phobius"/>
    </source>
</evidence>
<feature type="transmembrane region" description="Helical" evidence="8">
    <location>
        <begin position="181"/>
        <end position="199"/>
    </location>
</feature>
<sequence>MKENTRSQWWRIRSRLLRECLAEVAGTFVMMAFINGGSAQVVLGENKKGDYLASALGAGIAVMLGIHTAGGISGAHLNPSISIAMAFYGRFPWRKVPYYAVSQFIGAILGSLVAYIIFYPAIMAFDPDLTINKTAGIFATYPISAEFPASAFVCEMVATSLLVFTIFSVDDTANMPAHPAIRPLTVGLIVSGIVLSFGMPTGVAMNPARDLSPRLFTALAGWGFGVFTASNHYFWVPLTAPIVGAILGGGAYIVVVSNHHSKEDDLYGNYFPELTSPVV</sequence>
<dbReference type="InterPro" id="IPR000425">
    <property type="entry name" value="MIP"/>
</dbReference>
<dbReference type="GO" id="GO:0015254">
    <property type="term" value="F:glycerol channel activity"/>
    <property type="evidence" value="ECO:0007669"/>
    <property type="project" value="TreeGrafter"/>
</dbReference>
<evidence type="ECO:0008006" key="11">
    <source>
        <dbReference type="Google" id="ProtNLM"/>
    </source>
</evidence>
<dbReference type="InterPro" id="IPR023271">
    <property type="entry name" value="Aquaporin-like"/>
</dbReference>
<dbReference type="GO" id="GO:0015250">
    <property type="term" value="F:water channel activity"/>
    <property type="evidence" value="ECO:0007669"/>
    <property type="project" value="TreeGrafter"/>
</dbReference>
<dbReference type="PROSITE" id="PS00221">
    <property type="entry name" value="MIP"/>
    <property type="match status" value="1"/>
</dbReference>
<evidence type="ECO:0000256" key="5">
    <source>
        <dbReference type="ARBA" id="ARBA00022989"/>
    </source>
</evidence>
<evidence type="ECO:0000313" key="9">
    <source>
        <dbReference type="EMBL" id="KAF0732582.1"/>
    </source>
</evidence>
<evidence type="ECO:0000256" key="7">
    <source>
        <dbReference type="RuleBase" id="RU000477"/>
    </source>
</evidence>
<dbReference type="Gene3D" id="1.20.1080.10">
    <property type="entry name" value="Glycerol uptake facilitator protein"/>
    <property type="match status" value="1"/>
</dbReference>
<dbReference type="NCBIfam" id="TIGR00861">
    <property type="entry name" value="MIP"/>
    <property type="match status" value="1"/>
</dbReference>
<dbReference type="Proteomes" id="UP000481153">
    <property type="component" value="Unassembled WGS sequence"/>
</dbReference>
<gene>
    <name evidence="9" type="ORF">Ae201684_010290</name>
</gene>
<evidence type="ECO:0000256" key="1">
    <source>
        <dbReference type="ARBA" id="ARBA00004141"/>
    </source>
</evidence>
<feature type="transmembrane region" description="Helical" evidence="8">
    <location>
        <begin position="21"/>
        <end position="43"/>
    </location>
</feature>